<dbReference type="SUPFAM" id="SSF50974">
    <property type="entry name" value="Nitrous oxide reductase, N-terminal domain"/>
    <property type="match status" value="1"/>
</dbReference>
<proteinExistence type="predicted"/>
<organism evidence="3 4">
    <name type="scientific">Segetibacter aerophilus</name>
    <dbReference type="NCBI Taxonomy" id="670293"/>
    <lineage>
        <taxon>Bacteria</taxon>
        <taxon>Pseudomonadati</taxon>
        <taxon>Bacteroidota</taxon>
        <taxon>Chitinophagia</taxon>
        <taxon>Chitinophagales</taxon>
        <taxon>Chitinophagaceae</taxon>
        <taxon>Segetibacter</taxon>
    </lineage>
</organism>
<dbReference type="Proteomes" id="UP000321513">
    <property type="component" value="Unassembled WGS sequence"/>
</dbReference>
<gene>
    <name evidence="3" type="ORF">SAE01_13910</name>
</gene>
<name>A0A512BAB0_9BACT</name>
<dbReference type="Gene3D" id="2.130.10.10">
    <property type="entry name" value="YVTN repeat-like/Quinoprotein amine dehydrogenase"/>
    <property type="match status" value="2"/>
</dbReference>
<dbReference type="Gene3D" id="3.40.720.10">
    <property type="entry name" value="Alkaline Phosphatase, subunit A"/>
    <property type="match status" value="1"/>
</dbReference>
<protein>
    <submittedName>
        <fullName evidence="3">Phosphoesterase</fullName>
    </submittedName>
</protein>
<evidence type="ECO:0000313" key="3">
    <source>
        <dbReference type="EMBL" id="GEO08895.1"/>
    </source>
</evidence>
<dbReference type="InterPro" id="IPR007312">
    <property type="entry name" value="Phosphoesterase"/>
</dbReference>
<dbReference type="SUPFAM" id="SSF53649">
    <property type="entry name" value="Alkaline phosphatase-like"/>
    <property type="match status" value="1"/>
</dbReference>
<dbReference type="InterPro" id="IPR015943">
    <property type="entry name" value="WD40/YVTN_repeat-like_dom_sf"/>
</dbReference>
<dbReference type="AlphaFoldDB" id="A0A512BAB0"/>
<dbReference type="GO" id="GO:0016788">
    <property type="term" value="F:hydrolase activity, acting on ester bonds"/>
    <property type="evidence" value="ECO:0007669"/>
    <property type="project" value="InterPro"/>
</dbReference>
<keyword evidence="1" id="KW-0378">Hydrolase</keyword>
<reference evidence="3 4" key="1">
    <citation type="submission" date="2019-07" db="EMBL/GenBank/DDBJ databases">
        <title>Whole genome shotgun sequence of Segetibacter aerophilus NBRC 106135.</title>
        <authorList>
            <person name="Hosoyama A."/>
            <person name="Uohara A."/>
            <person name="Ohji S."/>
            <person name="Ichikawa N."/>
        </authorList>
    </citation>
    <scope>NUCLEOTIDE SEQUENCE [LARGE SCALE GENOMIC DNA]</scope>
    <source>
        <strain evidence="3 4">NBRC 106135</strain>
    </source>
</reference>
<feature type="region of interest" description="Disordered" evidence="2">
    <location>
        <begin position="846"/>
        <end position="866"/>
    </location>
</feature>
<evidence type="ECO:0000313" key="4">
    <source>
        <dbReference type="Proteomes" id="UP000321513"/>
    </source>
</evidence>
<comment type="caution">
    <text evidence="3">The sequence shown here is derived from an EMBL/GenBank/DDBJ whole genome shotgun (WGS) entry which is preliminary data.</text>
</comment>
<dbReference type="PANTHER" id="PTHR47197">
    <property type="entry name" value="PROTEIN NIRF"/>
    <property type="match status" value="1"/>
</dbReference>
<evidence type="ECO:0000256" key="2">
    <source>
        <dbReference type="SAM" id="MobiDB-lite"/>
    </source>
</evidence>
<dbReference type="InterPro" id="IPR011045">
    <property type="entry name" value="N2O_reductase_N"/>
</dbReference>
<dbReference type="PANTHER" id="PTHR47197:SF3">
    <property type="entry name" value="DIHYDRO-HEME D1 DEHYDROGENASE"/>
    <property type="match status" value="1"/>
</dbReference>
<accession>A0A512BAB0</accession>
<dbReference type="InterPro" id="IPR051200">
    <property type="entry name" value="Host-pathogen_enzymatic-act"/>
</dbReference>
<sequence>MKSSVVTDGYHSSYDNATLAVDSRSVLMPYNRFIDPAGTVIRFGNPVLENHSLDCALLPGNEILAVEDRYGLAFIDLTTKSILYHLDYEGTYQGLMSTYSGIKVLEDGGKVHIYWGASNPATKASYIIDATWDGRKAVISDAFLFQGMAPSPMALPNDIAINKEGGENYLYVVLNGNSQLVKVRMSDKKIIWTTATGMAPFGIALTASKAYVTNWAGPVPTDASRQTAGVPYANVYIDPRTGATAMGTVSVIDLESGKKQSEIEVGLHPNAIITNKERDFVYVANGNSDNISVISTATDKVVDSISVRLGGEATKYIGDSPNALAIDDNSTRLYVSNGMDNAIAVIRLGSKSSASGIEKSVVEGFIPTEAYPAGMVLTKDALYVANLEGEGARVASKKGMTIHEQEATVSIISLPGKSQLASYTKRVEVANMLFRTKITQLLPRKEVAPRPVPERIGEPSVFKHVVYIIKENKTYDQVLGDMVEGNGKKELCIFGNEVTPNQHKLAREFMLMDNFYASGKSSAEGHSWSTAAIVTDYVEKNVRAWFRSYPHVLADALVYNKEGFIWNNALDHGKTVRVYGEACVPRLPAGSNWTNIYQAYVEGKPIDFKNETTISRLRPILSTTYPCYEGARINDQFRADDFVRELKSYEQMPGDQLPQLMILALPADHTSGTREGFPTPRAMVADNDLALGKIIDALTKSRFWDSTAVFVTEDDSQSGWDHVSPYRTTGFVLSPYSRLAKTVKTNYNQTCIIRTIEQILGIPPMNLFDATALPMFDCFTGNFDKTPYTFLKNNIPLNEMNKNTASLKGKAKKYSILSASPEFDHIDGGNDDLLNRILWFAANGNKPYPKQNTLPKKEQKDDDDDD</sequence>
<keyword evidence="4" id="KW-1185">Reference proteome</keyword>
<dbReference type="Pfam" id="PF04185">
    <property type="entry name" value="Phosphoesterase"/>
    <property type="match status" value="1"/>
</dbReference>
<evidence type="ECO:0000256" key="1">
    <source>
        <dbReference type="ARBA" id="ARBA00022801"/>
    </source>
</evidence>
<dbReference type="EMBL" id="BJYT01000004">
    <property type="protein sequence ID" value="GEO08895.1"/>
    <property type="molecule type" value="Genomic_DNA"/>
</dbReference>
<dbReference type="InterPro" id="IPR017850">
    <property type="entry name" value="Alkaline_phosphatase_core_sf"/>
</dbReference>